<dbReference type="InterPro" id="IPR013658">
    <property type="entry name" value="SGL"/>
</dbReference>
<feature type="domain" description="SMP-30/Gluconolactonase/LRE-like region" evidence="4">
    <location>
        <begin position="28"/>
        <end position="269"/>
    </location>
</feature>
<evidence type="ECO:0000259" key="4">
    <source>
        <dbReference type="Pfam" id="PF08450"/>
    </source>
</evidence>
<dbReference type="Gene3D" id="2.120.10.30">
    <property type="entry name" value="TolB, C-terminal domain"/>
    <property type="match status" value="1"/>
</dbReference>
<dbReference type="Pfam" id="PF08450">
    <property type="entry name" value="SGL"/>
    <property type="match status" value="1"/>
</dbReference>
<dbReference type="PANTHER" id="PTHR10907">
    <property type="entry name" value="REGUCALCIN"/>
    <property type="match status" value="1"/>
</dbReference>
<reference evidence="5" key="1">
    <citation type="submission" date="2019-11" db="EMBL/GenBank/DDBJ databases">
        <title>Description of new Acetobacter species.</title>
        <authorList>
            <person name="Cleenwerck I."/>
            <person name="Sombolestani A.S."/>
        </authorList>
    </citation>
    <scope>NUCLEOTIDE SEQUENCE</scope>
    <source>
        <strain evidence="5">LMG 1626</strain>
    </source>
</reference>
<feature type="binding site" evidence="3">
    <location>
        <position position="113"/>
    </location>
    <ligand>
        <name>substrate</name>
    </ligand>
</feature>
<name>A0A967B294_9PROT</name>
<organism evidence="5 6">
    <name type="scientific">Acetobacter estunensis</name>
    <dbReference type="NCBI Taxonomy" id="104097"/>
    <lineage>
        <taxon>Bacteria</taxon>
        <taxon>Pseudomonadati</taxon>
        <taxon>Pseudomonadota</taxon>
        <taxon>Alphaproteobacteria</taxon>
        <taxon>Acetobacterales</taxon>
        <taxon>Acetobacteraceae</taxon>
        <taxon>Acetobacter</taxon>
    </lineage>
</organism>
<dbReference type="PRINTS" id="PR01790">
    <property type="entry name" value="SMP30FAMILY"/>
</dbReference>
<dbReference type="GO" id="GO:0004341">
    <property type="term" value="F:gluconolactonase activity"/>
    <property type="evidence" value="ECO:0007669"/>
    <property type="project" value="TreeGrafter"/>
</dbReference>
<evidence type="ECO:0000256" key="2">
    <source>
        <dbReference type="PIRSR" id="PIRSR605511-1"/>
    </source>
</evidence>
<dbReference type="InterPro" id="IPR005511">
    <property type="entry name" value="SMP-30"/>
</dbReference>
<evidence type="ECO:0000256" key="1">
    <source>
        <dbReference type="ARBA" id="ARBA00008853"/>
    </source>
</evidence>
<dbReference type="InterPro" id="IPR011042">
    <property type="entry name" value="6-blade_b-propeller_TolB-like"/>
</dbReference>
<evidence type="ECO:0000313" key="6">
    <source>
        <dbReference type="Proteomes" id="UP000597459"/>
    </source>
</evidence>
<dbReference type="GO" id="GO:0019853">
    <property type="term" value="P:L-ascorbic acid biosynthetic process"/>
    <property type="evidence" value="ECO:0007669"/>
    <property type="project" value="TreeGrafter"/>
</dbReference>
<dbReference type="RefSeq" id="WP_166312530.1">
    <property type="nucleotide sequence ID" value="NZ_WOTH01000001.1"/>
</dbReference>
<feature type="binding site" evidence="3">
    <location>
        <position position="30"/>
    </location>
    <ligand>
        <name>a divalent metal cation</name>
        <dbReference type="ChEBI" id="CHEBI:60240"/>
    </ligand>
</feature>
<keyword evidence="3" id="KW-0862">Zinc</keyword>
<dbReference type="SUPFAM" id="SSF63829">
    <property type="entry name" value="Calcium-dependent phosphotriesterase"/>
    <property type="match status" value="1"/>
</dbReference>
<accession>A0A967B294</accession>
<protein>
    <submittedName>
        <fullName evidence="5">SMP-30/gluconolactonase/LRE family protein</fullName>
    </submittedName>
</protein>
<comment type="cofactor">
    <cofactor evidence="3">
        <name>Zn(2+)</name>
        <dbReference type="ChEBI" id="CHEBI:29105"/>
    </cofactor>
    <text evidence="3">Binds 1 divalent metal cation per subunit.</text>
</comment>
<dbReference type="GO" id="GO:0005509">
    <property type="term" value="F:calcium ion binding"/>
    <property type="evidence" value="ECO:0007669"/>
    <property type="project" value="TreeGrafter"/>
</dbReference>
<dbReference type="EMBL" id="WOTH01000001">
    <property type="protein sequence ID" value="NHO52385.1"/>
    <property type="molecule type" value="Genomic_DNA"/>
</dbReference>
<feature type="binding site" evidence="3">
    <location>
        <position position="161"/>
    </location>
    <ligand>
        <name>a divalent metal cation</name>
        <dbReference type="ChEBI" id="CHEBI:60240"/>
    </ligand>
</feature>
<keyword evidence="6" id="KW-1185">Reference proteome</keyword>
<evidence type="ECO:0000256" key="3">
    <source>
        <dbReference type="PIRSR" id="PIRSR605511-2"/>
    </source>
</evidence>
<sequence>MTNIPFPETSRSSHDDAVVCVWSLEAQLGEGPVWSAADDAFYFVDILGHALHRYRPSDGERRSWTAPRRPCFLVPAQDGGLICGMEDGLYLFDPKEGRKHLIMPIEADRPGTRLNDAHLDGMGRLWFGTMDDAEKNPIGSLYSLDRTLSLRRHHNGYTISNGPVVSPDGQTLYHCDSAEGAIYAFDLDGDGALHNRRVFARIEAEGQAPDGLAMDEAGTVWAGVWGGGRLERFRADGTRLDPIMLPARNVTKAAFGGSDRRTLFITTARKGLSEAEIARQPLNGGVFCLRVDTPGLEQGVMILPELTPDVEN</sequence>
<dbReference type="Proteomes" id="UP000597459">
    <property type="component" value="Unassembled WGS sequence"/>
</dbReference>
<feature type="binding site" evidence="3">
    <location>
        <position position="115"/>
    </location>
    <ligand>
        <name>substrate</name>
    </ligand>
</feature>
<evidence type="ECO:0000313" key="5">
    <source>
        <dbReference type="EMBL" id="NHO52385.1"/>
    </source>
</evidence>
<dbReference type="PANTHER" id="PTHR10907:SF47">
    <property type="entry name" value="REGUCALCIN"/>
    <property type="match status" value="1"/>
</dbReference>
<feature type="active site" description="Proton donor/acceptor" evidence="2">
    <location>
        <position position="210"/>
    </location>
</feature>
<proteinExistence type="inferred from homology"/>
<gene>
    <name evidence="5" type="ORF">GOB87_00175</name>
</gene>
<comment type="similarity">
    <text evidence="1">Belongs to the SMP-30/CGR1 family.</text>
</comment>
<feature type="binding site" evidence="3">
    <location>
        <position position="210"/>
    </location>
    <ligand>
        <name>a divalent metal cation</name>
        <dbReference type="ChEBI" id="CHEBI:60240"/>
    </ligand>
</feature>
<dbReference type="AlphaFoldDB" id="A0A967B294"/>
<keyword evidence="3" id="KW-0479">Metal-binding</keyword>
<comment type="caution">
    <text evidence="5">The sequence shown here is derived from an EMBL/GenBank/DDBJ whole genome shotgun (WGS) entry which is preliminary data.</text>
</comment>